<dbReference type="InterPro" id="IPR016718">
    <property type="entry name" value="rRNA_m1G-MeTrfase_A_prd"/>
</dbReference>
<dbReference type="PIRSF" id="PIRSF018249">
    <property type="entry name" value="MyrA_prd"/>
    <property type="match status" value="1"/>
</dbReference>
<keyword evidence="3" id="KW-1185">Reference proteome</keyword>
<organism evidence="2 3">
    <name type="scientific">Asanoa iriomotensis</name>
    <dbReference type="NCBI Taxonomy" id="234613"/>
    <lineage>
        <taxon>Bacteria</taxon>
        <taxon>Bacillati</taxon>
        <taxon>Actinomycetota</taxon>
        <taxon>Actinomycetes</taxon>
        <taxon>Micromonosporales</taxon>
        <taxon>Micromonosporaceae</taxon>
        <taxon>Asanoa</taxon>
    </lineage>
</organism>
<name>A0ABQ4BY45_9ACTN</name>
<dbReference type="InterPro" id="IPR029063">
    <property type="entry name" value="SAM-dependent_MTases_sf"/>
</dbReference>
<dbReference type="Proteomes" id="UP000624325">
    <property type="component" value="Unassembled WGS sequence"/>
</dbReference>
<evidence type="ECO:0000259" key="1">
    <source>
        <dbReference type="Pfam" id="PF21302"/>
    </source>
</evidence>
<keyword evidence="2" id="KW-0830">Ubiquinone</keyword>
<sequence>MNRDVVAHLRCPVCRETLETGGSPSRALRCPRGHSFDLARQGYADLSAGRSPHTGDTPEMVAARAEFLAAGHYAVISAALADAAAGATGLAVDVGGGTGQHLAAVLDRNPALLGLVVDASKPALRRAARAHERAAAVRADAWGRLPLADHDTAVLLDVFAPRNGAEFHRVLRADGRLLVVTPEPDHLAELVAALGLLSVDPAKEERLAASLDAHFTLARRQSLRATMRLDRAEIATVVGMGPSAWHREPATIDLPTPLDVTLAVRLDEYSPK</sequence>
<evidence type="ECO:0000313" key="2">
    <source>
        <dbReference type="EMBL" id="GIF55459.1"/>
    </source>
</evidence>
<accession>A0ABQ4BY45</accession>
<dbReference type="Gene3D" id="3.40.50.150">
    <property type="entry name" value="Vaccinia Virus protein VP39"/>
    <property type="match status" value="1"/>
</dbReference>
<evidence type="ECO:0000313" key="3">
    <source>
        <dbReference type="Proteomes" id="UP000624325"/>
    </source>
</evidence>
<proteinExistence type="predicted"/>
<reference evidence="2 3" key="1">
    <citation type="submission" date="2021-01" db="EMBL/GenBank/DDBJ databases">
        <title>Whole genome shotgun sequence of Asanoa iriomotensis NBRC 100142.</title>
        <authorList>
            <person name="Komaki H."/>
            <person name="Tamura T."/>
        </authorList>
    </citation>
    <scope>NUCLEOTIDE SEQUENCE [LARGE SCALE GENOMIC DNA]</scope>
    <source>
        <strain evidence="2 3">NBRC 100142</strain>
    </source>
</reference>
<dbReference type="SUPFAM" id="SSF53335">
    <property type="entry name" value="S-adenosyl-L-methionine-dependent methyltransferases"/>
    <property type="match status" value="1"/>
</dbReference>
<protein>
    <submittedName>
        <fullName evidence="2">Ubiquinone biosynthesis protein</fullName>
    </submittedName>
</protein>
<feature type="domain" description="23S rRNA (guanine(745)-N(1))-methyltransferase N-terminal" evidence="1">
    <location>
        <begin position="10"/>
        <end position="46"/>
    </location>
</feature>
<gene>
    <name evidence="2" type="ORF">Air01nite_15540</name>
</gene>
<dbReference type="Pfam" id="PF21302">
    <property type="entry name" value="Zn_ribbon_RlmA"/>
    <property type="match status" value="1"/>
</dbReference>
<dbReference type="InterPro" id="IPR048647">
    <property type="entry name" value="RlmA_N"/>
</dbReference>
<comment type="caution">
    <text evidence="2">The sequence shown here is derived from an EMBL/GenBank/DDBJ whole genome shotgun (WGS) entry which is preliminary data.</text>
</comment>
<dbReference type="EMBL" id="BONC01000007">
    <property type="protein sequence ID" value="GIF55459.1"/>
    <property type="molecule type" value="Genomic_DNA"/>
</dbReference>
<dbReference type="RefSeq" id="WP_203701260.1">
    <property type="nucleotide sequence ID" value="NZ_BONC01000007.1"/>
</dbReference>